<keyword evidence="6" id="KW-1185">Reference proteome</keyword>
<dbReference type="InterPro" id="IPR012677">
    <property type="entry name" value="Nucleotide-bd_a/b_plait_sf"/>
</dbReference>
<evidence type="ECO:0000256" key="3">
    <source>
        <dbReference type="SAM" id="MobiDB-lite"/>
    </source>
</evidence>
<dbReference type="InterPro" id="IPR035979">
    <property type="entry name" value="RBD_domain_sf"/>
</dbReference>
<evidence type="ECO:0000313" key="5">
    <source>
        <dbReference type="EMBL" id="EJW03403.1"/>
    </source>
</evidence>
<dbReference type="Proteomes" id="UP000003163">
    <property type="component" value="Unassembled WGS sequence"/>
</dbReference>
<proteinExistence type="predicted"/>
<dbReference type="PANTHER" id="PTHR23236:SF11">
    <property type="entry name" value="EUKARYOTIC TRANSLATION INITIATION FACTOR 4H"/>
    <property type="match status" value="1"/>
</dbReference>
<dbReference type="InterPro" id="IPR000504">
    <property type="entry name" value="RRM_dom"/>
</dbReference>
<dbReference type="VEuPathDB" id="MicrosporidiaDB:EDEG_02260"/>
<dbReference type="InParanoid" id="J8ZUP2"/>
<feature type="domain" description="RRM" evidence="4">
    <location>
        <begin position="399"/>
        <end position="477"/>
    </location>
</feature>
<accession>J8ZUP2</accession>
<dbReference type="PANTHER" id="PTHR23236">
    <property type="entry name" value="EUKARYOTIC TRANSLATION INITIATION FACTOR 4B/4H"/>
    <property type="match status" value="1"/>
</dbReference>
<dbReference type="HOGENOM" id="CLU_669075_0_0_1"/>
<sequence length="477" mass="55740">MRIFIKNLPKYCTETDIKKHFSKVKDKKNLENTLSITEVSFPNDKTRKFCFIGYKTKDEAHIAWKYFNNTYYRNSKIVVDMFKRDDYKEKRFKLDKLLKKTTDDYVVEGVVNSAIVEIENAPEVITKKDVKECFKNLKHIELENNKCVLTFTDLESSIEQQKNNMIFMGKNIKFKPISIENDDITFFKSLFFDFTTVIERVCSENKIRKEDLVNLKDKELGTRISILEAHLVEQTSRWLKENGICIMSKNTGKLNKCILVIRNFDLINNLEGLEMAKVKVSPSKCVAIAFFNNENDAENAYKHFALRRVQNKAIYCDFLPDSMVKKTETENKKTRDQANSIKKLQENKEHNQKNLPLSDNKNQKDSSENKILDDIFLKNSSAKEKTDNTSKKDTKHITSKIIIKNVPFQANKEEIKKIIESQVKIVDIRMPVKINKQHRGFCFVTLEDSKTAEFVCDYFGKSTHLYGRRLIFLPANE</sequence>
<feature type="domain" description="RRM" evidence="4">
    <location>
        <begin position="1"/>
        <end position="84"/>
    </location>
</feature>
<evidence type="ECO:0000256" key="2">
    <source>
        <dbReference type="PROSITE-ProRule" id="PRU00176"/>
    </source>
</evidence>
<name>J8ZUP2_EDHAE</name>
<dbReference type="STRING" id="1003232.J8ZUP2"/>
<dbReference type="SMART" id="SM00360">
    <property type="entry name" value="RRM"/>
    <property type="match status" value="2"/>
</dbReference>
<dbReference type="Pfam" id="PF00076">
    <property type="entry name" value="RRM_1"/>
    <property type="match status" value="2"/>
</dbReference>
<feature type="region of interest" description="Disordered" evidence="3">
    <location>
        <begin position="344"/>
        <end position="366"/>
    </location>
</feature>
<dbReference type="Gene3D" id="3.30.70.330">
    <property type="match status" value="3"/>
</dbReference>
<evidence type="ECO:0000313" key="6">
    <source>
        <dbReference type="Proteomes" id="UP000003163"/>
    </source>
</evidence>
<dbReference type="OrthoDB" id="439639at2759"/>
<dbReference type="SUPFAM" id="SSF54928">
    <property type="entry name" value="RNA-binding domain, RBD"/>
    <property type="match status" value="2"/>
</dbReference>
<evidence type="ECO:0000256" key="1">
    <source>
        <dbReference type="ARBA" id="ARBA00022884"/>
    </source>
</evidence>
<dbReference type="OMA" id="VIYCEFA"/>
<protein>
    <recommendedName>
        <fullName evidence="4">RRM domain-containing protein</fullName>
    </recommendedName>
</protein>
<dbReference type="GO" id="GO:0003723">
    <property type="term" value="F:RNA binding"/>
    <property type="evidence" value="ECO:0007669"/>
    <property type="project" value="UniProtKB-UniRule"/>
</dbReference>
<dbReference type="AlphaFoldDB" id="J8ZUP2"/>
<gene>
    <name evidence="5" type="ORF">EDEG_02260</name>
</gene>
<comment type="caution">
    <text evidence="5">The sequence shown here is derived from an EMBL/GenBank/DDBJ whole genome shotgun (WGS) entry which is preliminary data.</text>
</comment>
<dbReference type="PROSITE" id="PS50102">
    <property type="entry name" value="RRM"/>
    <property type="match status" value="2"/>
</dbReference>
<evidence type="ECO:0000259" key="4">
    <source>
        <dbReference type="PROSITE" id="PS50102"/>
    </source>
</evidence>
<organism evidence="5 6">
    <name type="scientific">Edhazardia aedis (strain USNM 41457)</name>
    <name type="common">Microsporidian parasite</name>
    <dbReference type="NCBI Taxonomy" id="1003232"/>
    <lineage>
        <taxon>Eukaryota</taxon>
        <taxon>Fungi</taxon>
        <taxon>Fungi incertae sedis</taxon>
        <taxon>Microsporidia</taxon>
        <taxon>Edhazardia</taxon>
    </lineage>
</organism>
<dbReference type="EMBL" id="AFBI03000038">
    <property type="protein sequence ID" value="EJW03403.1"/>
    <property type="molecule type" value="Genomic_DNA"/>
</dbReference>
<keyword evidence="1 2" id="KW-0694">RNA-binding</keyword>
<reference evidence="6" key="2">
    <citation type="submission" date="2015-07" db="EMBL/GenBank/DDBJ databases">
        <title>Contrasting host-pathogen interactions and genome evolution in two generalist and specialist microsporidian pathogens of mosquitoes.</title>
        <authorList>
            <consortium name="The Broad Institute Genomics Platform"/>
            <consortium name="The Broad Institute Genome Sequencing Center for Infectious Disease"/>
            <person name="Cuomo C.A."/>
            <person name="Sanscrainte N.D."/>
            <person name="Goldberg J.M."/>
            <person name="Heiman D."/>
            <person name="Young S."/>
            <person name="Zeng Q."/>
            <person name="Becnel J.J."/>
            <person name="Birren B.W."/>
        </authorList>
    </citation>
    <scope>NUCLEOTIDE SEQUENCE [LARGE SCALE GENOMIC DNA]</scope>
    <source>
        <strain evidence="6">USNM 41457</strain>
    </source>
</reference>
<reference evidence="5 6" key="1">
    <citation type="submission" date="2011-08" db="EMBL/GenBank/DDBJ databases">
        <authorList>
            <person name="Liu Z.J."/>
            <person name="Shi F.L."/>
            <person name="Lu J.Q."/>
            <person name="Li M."/>
            <person name="Wang Z.L."/>
        </authorList>
    </citation>
    <scope>NUCLEOTIDE SEQUENCE [LARGE SCALE GENOMIC DNA]</scope>
    <source>
        <strain evidence="5 6">USNM 41457</strain>
    </source>
</reference>